<evidence type="ECO:0000313" key="1">
    <source>
        <dbReference type="EMBL" id="VVC86192.1"/>
    </source>
</evidence>
<gene>
    <name evidence="1" type="ORF">LSINAPIS_LOCUS60</name>
</gene>
<evidence type="ECO:0000313" key="2">
    <source>
        <dbReference type="Proteomes" id="UP000324832"/>
    </source>
</evidence>
<dbReference type="Proteomes" id="UP000324832">
    <property type="component" value="Unassembled WGS sequence"/>
</dbReference>
<keyword evidence="2" id="KW-1185">Reference proteome</keyword>
<accession>A0A5E4PLZ6</accession>
<dbReference type="AlphaFoldDB" id="A0A5E4PLZ6"/>
<protein>
    <submittedName>
        <fullName evidence="1">Uncharacterized protein</fullName>
    </submittedName>
</protein>
<organism evidence="1 2">
    <name type="scientific">Leptidea sinapis</name>
    <dbReference type="NCBI Taxonomy" id="189913"/>
    <lineage>
        <taxon>Eukaryota</taxon>
        <taxon>Metazoa</taxon>
        <taxon>Ecdysozoa</taxon>
        <taxon>Arthropoda</taxon>
        <taxon>Hexapoda</taxon>
        <taxon>Insecta</taxon>
        <taxon>Pterygota</taxon>
        <taxon>Neoptera</taxon>
        <taxon>Endopterygota</taxon>
        <taxon>Lepidoptera</taxon>
        <taxon>Glossata</taxon>
        <taxon>Ditrysia</taxon>
        <taxon>Papilionoidea</taxon>
        <taxon>Pieridae</taxon>
        <taxon>Dismorphiinae</taxon>
        <taxon>Leptidea</taxon>
    </lineage>
</organism>
<dbReference type="EMBL" id="FZQP02000002">
    <property type="protein sequence ID" value="VVC86192.1"/>
    <property type="molecule type" value="Genomic_DNA"/>
</dbReference>
<sequence>MQSLPLYNGFITKITPISMKERDTSSLADLLSKIPQDPTTTTHRNSSEEIYSNTNDIAKIFFPSRVNSTANVWKDEDYIKVPLIMKKPVEYYNILVATAPPNVKMNKTFVVYIVFPEDDGDYLDGQAMNIPSVYFVNKADKLRSQDRKQTHDLFFLINSNRTVTKVKSNDVSKHLRFRNKLTNVFEMKEQKEIV</sequence>
<proteinExistence type="predicted"/>
<name>A0A5E4PLZ6_9NEOP</name>
<reference evidence="1 2" key="1">
    <citation type="submission" date="2017-07" db="EMBL/GenBank/DDBJ databases">
        <authorList>
            <person name="Talla V."/>
            <person name="Backstrom N."/>
        </authorList>
    </citation>
    <scope>NUCLEOTIDE SEQUENCE [LARGE SCALE GENOMIC DNA]</scope>
</reference>